<proteinExistence type="predicted"/>
<dbReference type="RefSeq" id="WP_184653710.1">
    <property type="nucleotide sequence ID" value="NZ_JACHBU010000001.1"/>
</dbReference>
<dbReference type="AlphaFoldDB" id="A0A7X0MQF5"/>
<organism evidence="2 3">
    <name type="scientific">Rhizobium soli</name>
    <dbReference type="NCBI Taxonomy" id="424798"/>
    <lineage>
        <taxon>Bacteria</taxon>
        <taxon>Pseudomonadati</taxon>
        <taxon>Pseudomonadota</taxon>
        <taxon>Alphaproteobacteria</taxon>
        <taxon>Hyphomicrobiales</taxon>
        <taxon>Rhizobiaceae</taxon>
        <taxon>Rhizobium/Agrobacterium group</taxon>
        <taxon>Rhizobium</taxon>
    </lineage>
</organism>
<name>A0A7X0MQF5_9HYPH</name>
<protein>
    <submittedName>
        <fullName evidence="2">Uncharacterized protein</fullName>
    </submittedName>
</protein>
<dbReference type="Proteomes" id="UP000585437">
    <property type="component" value="Unassembled WGS sequence"/>
</dbReference>
<sequence>MLLGQSIFQSVLTRLKRERDDEQPVEAAADFRVRGLGTGFVVSTTDEEPETGATGDTNAYFADLADISELEPGAGTQQEMEAQAPPSPGDLTSETPQPQPVEPVEPSIPVHLTRLTTDEIAGELAIVDVDTEATLNDKRRRFAKTNHPDGVAERFRPAATTRMQIANLLIDQAIRAREIHARMFG</sequence>
<dbReference type="EMBL" id="JACHBU010000001">
    <property type="protein sequence ID" value="MBB6507241.1"/>
    <property type="molecule type" value="Genomic_DNA"/>
</dbReference>
<feature type="region of interest" description="Disordered" evidence="1">
    <location>
        <begin position="75"/>
        <end position="105"/>
    </location>
</feature>
<evidence type="ECO:0000256" key="1">
    <source>
        <dbReference type="SAM" id="MobiDB-lite"/>
    </source>
</evidence>
<evidence type="ECO:0000313" key="2">
    <source>
        <dbReference type="EMBL" id="MBB6507241.1"/>
    </source>
</evidence>
<comment type="caution">
    <text evidence="2">The sequence shown here is derived from an EMBL/GenBank/DDBJ whole genome shotgun (WGS) entry which is preliminary data.</text>
</comment>
<gene>
    <name evidence="2" type="ORF">F4695_000560</name>
</gene>
<accession>A0A7X0MQF5</accession>
<keyword evidence="3" id="KW-1185">Reference proteome</keyword>
<reference evidence="2 3" key="1">
    <citation type="submission" date="2020-08" db="EMBL/GenBank/DDBJ databases">
        <title>The Agave Microbiome: Exploring the role of microbial communities in plant adaptations to desert environments.</title>
        <authorList>
            <person name="Partida-Martinez L.P."/>
        </authorList>
    </citation>
    <scope>NUCLEOTIDE SEQUENCE [LARGE SCALE GENOMIC DNA]</scope>
    <source>
        <strain evidence="2 3">AS3.12</strain>
    </source>
</reference>
<evidence type="ECO:0000313" key="3">
    <source>
        <dbReference type="Proteomes" id="UP000585437"/>
    </source>
</evidence>